<dbReference type="Pfam" id="PF00990">
    <property type="entry name" value="GGDEF"/>
    <property type="match status" value="1"/>
</dbReference>
<dbReference type="InterPro" id="IPR000160">
    <property type="entry name" value="GGDEF_dom"/>
</dbReference>
<dbReference type="Pfam" id="PF00563">
    <property type="entry name" value="EAL"/>
    <property type="match status" value="1"/>
</dbReference>
<dbReference type="SUPFAM" id="SSF55073">
    <property type="entry name" value="Nucleotide cyclase"/>
    <property type="match status" value="1"/>
</dbReference>
<dbReference type="InterPro" id="IPR043128">
    <property type="entry name" value="Rev_trsase/Diguanyl_cyclase"/>
</dbReference>
<dbReference type="Pfam" id="PF13426">
    <property type="entry name" value="PAS_9"/>
    <property type="match status" value="1"/>
</dbReference>
<dbReference type="SUPFAM" id="SSF141868">
    <property type="entry name" value="EAL domain-like"/>
    <property type="match status" value="1"/>
</dbReference>
<evidence type="ECO:0000313" key="7">
    <source>
        <dbReference type="EMBL" id="SDK76096.1"/>
    </source>
</evidence>
<evidence type="ECO:0000313" key="8">
    <source>
        <dbReference type="Proteomes" id="UP000199107"/>
    </source>
</evidence>
<reference evidence="8" key="1">
    <citation type="submission" date="2016-10" db="EMBL/GenBank/DDBJ databases">
        <authorList>
            <person name="Varghese N."/>
            <person name="Submissions S."/>
        </authorList>
    </citation>
    <scope>NUCLEOTIDE SEQUENCE [LARGE SCALE GENOMIC DNA]</scope>
    <source>
        <strain evidence="8">AAP</strain>
    </source>
</reference>
<dbReference type="InterPro" id="IPR001633">
    <property type="entry name" value="EAL_dom"/>
</dbReference>
<dbReference type="SUPFAM" id="SSF55785">
    <property type="entry name" value="PYP-like sensor domain (PAS domain)"/>
    <property type="match status" value="2"/>
</dbReference>
<dbReference type="PROSITE" id="PS50112">
    <property type="entry name" value="PAS"/>
    <property type="match status" value="2"/>
</dbReference>
<dbReference type="PANTHER" id="PTHR44757:SF2">
    <property type="entry name" value="BIOFILM ARCHITECTURE MAINTENANCE PROTEIN MBAA"/>
    <property type="match status" value="1"/>
</dbReference>
<dbReference type="RefSeq" id="WP_176817124.1">
    <property type="nucleotide sequence ID" value="NZ_FNGH01000001.1"/>
</dbReference>
<keyword evidence="2" id="KW-0973">c-di-GMP</keyword>
<feature type="domain" description="PAC" evidence="4">
    <location>
        <begin position="371"/>
        <end position="425"/>
    </location>
</feature>
<dbReference type="Gene3D" id="3.30.450.20">
    <property type="entry name" value="PAS domain"/>
    <property type="match status" value="2"/>
</dbReference>
<dbReference type="InterPro" id="IPR000700">
    <property type="entry name" value="PAS-assoc_C"/>
</dbReference>
<evidence type="ECO:0000259" key="5">
    <source>
        <dbReference type="PROSITE" id="PS50883"/>
    </source>
</evidence>
<dbReference type="Gene3D" id="3.20.20.450">
    <property type="entry name" value="EAL domain"/>
    <property type="match status" value="1"/>
</dbReference>
<dbReference type="Pfam" id="PF13185">
    <property type="entry name" value="GAF_2"/>
    <property type="match status" value="1"/>
</dbReference>
<dbReference type="InterPro" id="IPR029016">
    <property type="entry name" value="GAF-like_dom_sf"/>
</dbReference>
<dbReference type="EMBL" id="FNGH01000001">
    <property type="protein sequence ID" value="SDK76096.1"/>
    <property type="molecule type" value="Genomic_DNA"/>
</dbReference>
<dbReference type="Proteomes" id="UP000199107">
    <property type="component" value="Unassembled WGS sequence"/>
</dbReference>
<dbReference type="NCBIfam" id="TIGR00229">
    <property type="entry name" value="sensory_box"/>
    <property type="match status" value="2"/>
</dbReference>
<gene>
    <name evidence="7" type="ORF">SAMN05192555_101130</name>
</gene>
<dbReference type="InterPro" id="IPR035919">
    <property type="entry name" value="EAL_sf"/>
</dbReference>
<dbReference type="InterPro" id="IPR052155">
    <property type="entry name" value="Biofilm_reg_signaling"/>
</dbReference>
<feature type="domain" description="GGDEF" evidence="6">
    <location>
        <begin position="457"/>
        <end position="590"/>
    </location>
</feature>
<feature type="domain" description="PAS" evidence="3">
    <location>
        <begin position="297"/>
        <end position="370"/>
    </location>
</feature>
<dbReference type="NCBIfam" id="TIGR00254">
    <property type="entry name" value="GGDEF"/>
    <property type="match status" value="1"/>
</dbReference>
<dbReference type="EC" id="3.1.4.52" evidence="1"/>
<dbReference type="FunFam" id="3.20.20.450:FF:000001">
    <property type="entry name" value="Cyclic di-GMP phosphodiesterase yahA"/>
    <property type="match status" value="1"/>
</dbReference>
<dbReference type="PANTHER" id="PTHR44757">
    <property type="entry name" value="DIGUANYLATE CYCLASE DGCP"/>
    <property type="match status" value="1"/>
</dbReference>
<dbReference type="InterPro" id="IPR012226">
    <property type="entry name" value="Diguanyl_cyclase/Pdiesterase"/>
</dbReference>
<dbReference type="PROSITE" id="PS50883">
    <property type="entry name" value="EAL"/>
    <property type="match status" value="1"/>
</dbReference>
<dbReference type="SMART" id="SM00065">
    <property type="entry name" value="GAF"/>
    <property type="match status" value="1"/>
</dbReference>
<dbReference type="SMART" id="SM00091">
    <property type="entry name" value="PAS"/>
    <property type="match status" value="2"/>
</dbReference>
<dbReference type="InterPro" id="IPR001610">
    <property type="entry name" value="PAC"/>
</dbReference>
<dbReference type="InterPro" id="IPR029787">
    <property type="entry name" value="Nucleotide_cyclase"/>
</dbReference>
<dbReference type="SMART" id="SM00052">
    <property type="entry name" value="EAL"/>
    <property type="match status" value="1"/>
</dbReference>
<sequence>MTDELAPLEAQQEIHELIAQQAPLTKTQDAIADWIRLQLPGAVVAFMRFDPARRTLSLFPSQRFSQRYFERLQDAPIGPRTTSFGAAAYLRRQVITEDIQTDPGWEAYRDVALAEGLRACWSSPVITPQGELLGTFGAYHRVPAAPSDASMRWLRQAAALIALAVIRDRDSRHHRTLAEWHRSLFVNHPHGVYEFDLEGRFQRGNAALEQITGYPEQVLIGRHFNEFIAPNYRELTQAAFDAARFGTSRQYETLGTHADGYAYHLEITNFPVTVDGEIVGVYGICHDITERKRQEAELRLLQRGIEASPNGVLMADATQRDMPLVYANEAFCRLTGYALGEVLGKNCRFLQGPETDPTAVETIRHALAARSEVQVTLLNYRKDGTTFWNRLVISPVIDETGCCTHFIGNQQDITRERTQEAQIAHQATHDLLTDLPNRPALENRLEDLFRLSQQNQNLLAVMYLDLDGFKSINDGLGYTIGNQLLMAVADRLRQLLRHTDTLARLAGDEFVFLMPGFRTRKEVVAAAERILTALERPFAIDGHALHISTSIGVACSDEPIQQAHELLMHADLALEVAKQQGRNTWQWYQEGSKRHTSEHVLLRHDLHAALRDDQFELYYQPVVDAVSGQLRSVEALVRWHHPTLGTVSPGIFIPIAEQTGQIIDLGRWVLKQACQSLADLHAKGSRVFPVAVNISSLQFRRDGFLDEVQGILDETGLPPELLELEMTESILLGGAEQAIEMIGKLRGMSITIAIDDFGTGFSSLSYLRDLPIHKIKLDRAFIQDILTSRNNAAIVQGIITMAHHMDLVVVAEGIEKREQQQDLIRRDCDLLQGFLFARPMPLQDLLALPNPLPPVAIP</sequence>
<dbReference type="SMART" id="SM00267">
    <property type="entry name" value="GGDEF"/>
    <property type="match status" value="1"/>
</dbReference>
<feature type="domain" description="EAL" evidence="5">
    <location>
        <begin position="599"/>
        <end position="853"/>
    </location>
</feature>
<accession>A0A1G9EIY3</accession>
<proteinExistence type="predicted"/>
<evidence type="ECO:0000256" key="2">
    <source>
        <dbReference type="ARBA" id="ARBA00022636"/>
    </source>
</evidence>
<evidence type="ECO:0000259" key="4">
    <source>
        <dbReference type="PROSITE" id="PS50113"/>
    </source>
</evidence>
<name>A0A1G9EIY3_9GAMM</name>
<feature type="domain" description="PAC" evidence="4">
    <location>
        <begin position="249"/>
        <end position="300"/>
    </location>
</feature>
<keyword evidence="8" id="KW-1185">Reference proteome</keyword>
<dbReference type="InterPro" id="IPR035965">
    <property type="entry name" value="PAS-like_dom_sf"/>
</dbReference>
<dbReference type="CDD" id="cd01948">
    <property type="entry name" value="EAL"/>
    <property type="match status" value="1"/>
</dbReference>
<dbReference type="CDD" id="cd01949">
    <property type="entry name" value="GGDEF"/>
    <property type="match status" value="1"/>
</dbReference>
<organism evidence="7 8">
    <name type="scientific">Franzmannia pantelleriensis</name>
    <dbReference type="NCBI Taxonomy" id="48727"/>
    <lineage>
        <taxon>Bacteria</taxon>
        <taxon>Pseudomonadati</taxon>
        <taxon>Pseudomonadota</taxon>
        <taxon>Gammaproteobacteria</taxon>
        <taxon>Oceanospirillales</taxon>
        <taxon>Halomonadaceae</taxon>
        <taxon>Franzmannia</taxon>
    </lineage>
</organism>
<dbReference type="SMART" id="SM00086">
    <property type="entry name" value="PAC"/>
    <property type="match status" value="2"/>
</dbReference>
<protein>
    <recommendedName>
        <fullName evidence="1">cyclic-guanylate-specific phosphodiesterase</fullName>
        <ecNumber evidence="1">3.1.4.52</ecNumber>
    </recommendedName>
</protein>
<dbReference type="PIRSF" id="PIRSF005925">
    <property type="entry name" value="Dos"/>
    <property type="match status" value="1"/>
</dbReference>
<feature type="domain" description="PAS" evidence="3">
    <location>
        <begin position="192"/>
        <end position="243"/>
    </location>
</feature>
<dbReference type="Pfam" id="PF08448">
    <property type="entry name" value="PAS_4"/>
    <property type="match status" value="1"/>
</dbReference>
<dbReference type="GO" id="GO:0071111">
    <property type="term" value="F:cyclic-guanylate-specific phosphodiesterase activity"/>
    <property type="evidence" value="ECO:0007669"/>
    <property type="project" value="UniProtKB-EC"/>
</dbReference>
<dbReference type="InterPro" id="IPR000014">
    <property type="entry name" value="PAS"/>
</dbReference>
<dbReference type="STRING" id="48727.SAMN05192555_101130"/>
<dbReference type="PROSITE" id="PS50887">
    <property type="entry name" value="GGDEF"/>
    <property type="match status" value="1"/>
</dbReference>
<evidence type="ECO:0000256" key="1">
    <source>
        <dbReference type="ARBA" id="ARBA00012282"/>
    </source>
</evidence>
<evidence type="ECO:0000259" key="3">
    <source>
        <dbReference type="PROSITE" id="PS50112"/>
    </source>
</evidence>
<dbReference type="AlphaFoldDB" id="A0A1G9EIY3"/>
<dbReference type="PROSITE" id="PS50113">
    <property type="entry name" value="PAC"/>
    <property type="match status" value="2"/>
</dbReference>
<dbReference type="SUPFAM" id="SSF55781">
    <property type="entry name" value="GAF domain-like"/>
    <property type="match status" value="1"/>
</dbReference>
<dbReference type="InterPro" id="IPR003018">
    <property type="entry name" value="GAF"/>
</dbReference>
<evidence type="ECO:0000259" key="6">
    <source>
        <dbReference type="PROSITE" id="PS50887"/>
    </source>
</evidence>
<dbReference type="Gene3D" id="3.30.70.270">
    <property type="match status" value="1"/>
</dbReference>
<dbReference type="Gene3D" id="3.30.450.40">
    <property type="match status" value="1"/>
</dbReference>
<dbReference type="CDD" id="cd00130">
    <property type="entry name" value="PAS"/>
    <property type="match status" value="2"/>
</dbReference>
<dbReference type="InterPro" id="IPR013656">
    <property type="entry name" value="PAS_4"/>
</dbReference>